<name>A0A212QUX8_9CHLR</name>
<proteinExistence type="predicted"/>
<keyword evidence="2" id="KW-0472">Membrane</keyword>
<dbReference type="PRINTS" id="PR01217">
    <property type="entry name" value="PRICHEXTENSN"/>
</dbReference>
<feature type="region of interest" description="Disordered" evidence="1">
    <location>
        <begin position="84"/>
        <end position="149"/>
    </location>
</feature>
<evidence type="ECO:0000313" key="3">
    <source>
        <dbReference type="EMBL" id="SNB63452.1"/>
    </source>
</evidence>
<keyword evidence="2" id="KW-0812">Transmembrane</keyword>
<feature type="transmembrane region" description="Helical" evidence="2">
    <location>
        <begin position="52"/>
        <end position="74"/>
    </location>
</feature>
<dbReference type="EMBL" id="FYEK01000024">
    <property type="protein sequence ID" value="SNB63452.1"/>
    <property type="molecule type" value="Genomic_DNA"/>
</dbReference>
<dbReference type="Proteomes" id="UP000197025">
    <property type="component" value="Unassembled WGS sequence"/>
</dbReference>
<dbReference type="OrthoDB" id="167016at2"/>
<feature type="compositionally biased region" description="Pro residues" evidence="1">
    <location>
        <begin position="84"/>
        <end position="139"/>
    </location>
</feature>
<dbReference type="RefSeq" id="WP_088570912.1">
    <property type="nucleotide sequence ID" value="NZ_FYEK01000024.1"/>
</dbReference>
<evidence type="ECO:0000256" key="1">
    <source>
        <dbReference type="SAM" id="MobiDB-lite"/>
    </source>
</evidence>
<keyword evidence="2" id="KW-1133">Transmembrane helix</keyword>
<sequence>METLRELLQSLAPVLYGGIGLLWLITLGQVWRAYRRLARAFFRVEREMAQMALWGGLARAGLLLIVGLGLWLLLGPGFPGPGPAAPSPTFTPTPSPTRPVPVFPSPTVLPPLPTAPLRTPTPVPSPSPSPSPSPTPSPTVPGARCPDPNAQIEIPIPGQVISQAVTMIGTATHPAFQFYKVEIRGPYTGDQWVTLGDVVRQPVLRGSLWLFDPRPFFSQPGAYRLRVVVVDQAAREAAQCEVPIEIQP</sequence>
<evidence type="ECO:0000256" key="2">
    <source>
        <dbReference type="SAM" id="Phobius"/>
    </source>
</evidence>
<feature type="transmembrane region" description="Helical" evidence="2">
    <location>
        <begin position="12"/>
        <end position="31"/>
    </location>
</feature>
<protein>
    <recommendedName>
        <fullName evidence="5">Ig-like domain-containing protein</fullName>
    </recommendedName>
</protein>
<dbReference type="AlphaFoldDB" id="A0A212QUX8"/>
<accession>A0A212QUX8</accession>
<keyword evidence="4" id="KW-1185">Reference proteome</keyword>
<evidence type="ECO:0000313" key="4">
    <source>
        <dbReference type="Proteomes" id="UP000197025"/>
    </source>
</evidence>
<organism evidence="3 4">
    <name type="scientific">Thermoflexus hugenholtzii JAD2</name>
    <dbReference type="NCBI Taxonomy" id="877466"/>
    <lineage>
        <taxon>Bacteria</taxon>
        <taxon>Bacillati</taxon>
        <taxon>Chloroflexota</taxon>
        <taxon>Thermoflexia</taxon>
        <taxon>Thermoflexales</taxon>
        <taxon>Thermoflexaceae</taxon>
        <taxon>Thermoflexus</taxon>
    </lineage>
</organism>
<gene>
    <name evidence="3" type="ORF">SAMN02746019_00006420</name>
</gene>
<reference evidence="4" key="1">
    <citation type="submission" date="2017-06" db="EMBL/GenBank/DDBJ databases">
        <authorList>
            <person name="Varghese N."/>
            <person name="Submissions S."/>
        </authorList>
    </citation>
    <scope>NUCLEOTIDE SEQUENCE [LARGE SCALE GENOMIC DNA]</scope>
    <source>
        <strain evidence="4">JAD2</strain>
    </source>
</reference>
<evidence type="ECO:0008006" key="5">
    <source>
        <dbReference type="Google" id="ProtNLM"/>
    </source>
</evidence>
<dbReference type="InParanoid" id="A0A212QUX8"/>